<dbReference type="Proteomes" id="UP000695000">
    <property type="component" value="Unplaced"/>
</dbReference>
<evidence type="ECO:0000256" key="4">
    <source>
        <dbReference type="ARBA" id="ARBA00023125"/>
    </source>
</evidence>
<evidence type="ECO:0000259" key="8">
    <source>
        <dbReference type="PROSITE" id="PS50950"/>
    </source>
</evidence>
<evidence type="ECO:0000256" key="7">
    <source>
        <dbReference type="SAM" id="Phobius"/>
    </source>
</evidence>
<keyword evidence="9" id="KW-1185">Reference proteome</keyword>
<evidence type="ECO:0000313" key="10">
    <source>
        <dbReference type="RefSeq" id="XP_017770879.1"/>
    </source>
</evidence>
<keyword evidence="1" id="KW-0479">Metal-binding</keyword>
<dbReference type="SMART" id="SM00980">
    <property type="entry name" value="THAP"/>
    <property type="match status" value="1"/>
</dbReference>
<organism evidence="9 10">
    <name type="scientific">Nicrophorus vespilloides</name>
    <name type="common">Boreal carrion beetle</name>
    <dbReference type="NCBI Taxonomy" id="110193"/>
    <lineage>
        <taxon>Eukaryota</taxon>
        <taxon>Metazoa</taxon>
        <taxon>Ecdysozoa</taxon>
        <taxon>Arthropoda</taxon>
        <taxon>Hexapoda</taxon>
        <taxon>Insecta</taxon>
        <taxon>Pterygota</taxon>
        <taxon>Neoptera</taxon>
        <taxon>Endopterygota</taxon>
        <taxon>Coleoptera</taxon>
        <taxon>Polyphaga</taxon>
        <taxon>Staphyliniformia</taxon>
        <taxon>Silphidae</taxon>
        <taxon>Nicrophorinae</taxon>
        <taxon>Nicrophorus</taxon>
    </lineage>
</organism>
<keyword evidence="7" id="KW-0812">Transmembrane</keyword>
<dbReference type="RefSeq" id="XP_017770879.1">
    <property type="nucleotide sequence ID" value="XM_017915390.1"/>
</dbReference>
<name>A0ABM1M8H9_NICVS</name>
<evidence type="ECO:0000256" key="3">
    <source>
        <dbReference type="ARBA" id="ARBA00022833"/>
    </source>
</evidence>
<proteinExistence type="predicted"/>
<keyword evidence="4 5" id="KW-0238">DNA-binding</keyword>
<dbReference type="Pfam" id="PF21787">
    <property type="entry name" value="TNP-like_RNaseH_N"/>
    <property type="match status" value="1"/>
</dbReference>
<dbReference type="InterPro" id="IPR006612">
    <property type="entry name" value="THAP_Znf"/>
</dbReference>
<dbReference type="PROSITE" id="PS50950">
    <property type="entry name" value="ZF_THAP"/>
    <property type="match status" value="1"/>
</dbReference>
<keyword evidence="7" id="KW-0472">Membrane</keyword>
<gene>
    <name evidence="10" type="primary">LOC108558475</name>
</gene>
<dbReference type="Pfam" id="PF05485">
    <property type="entry name" value="THAP"/>
    <property type="match status" value="1"/>
</dbReference>
<keyword evidence="7" id="KW-1133">Transmembrane helix</keyword>
<evidence type="ECO:0000313" key="9">
    <source>
        <dbReference type="Proteomes" id="UP000695000"/>
    </source>
</evidence>
<protein>
    <submittedName>
        <fullName evidence="10">Uncharacterized protein LOC108558475</fullName>
    </submittedName>
</protein>
<evidence type="ECO:0000256" key="1">
    <source>
        <dbReference type="ARBA" id="ARBA00022723"/>
    </source>
</evidence>
<evidence type="ECO:0000256" key="6">
    <source>
        <dbReference type="SAM" id="MobiDB-lite"/>
    </source>
</evidence>
<dbReference type="InterPro" id="IPR048365">
    <property type="entry name" value="TNP-like_RNaseH_N"/>
</dbReference>
<dbReference type="GeneID" id="108558475"/>
<feature type="region of interest" description="Disordered" evidence="6">
    <location>
        <begin position="418"/>
        <end position="447"/>
    </location>
</feature>
<sequence length="1183" mass="133782">MLKVLNFQQYFSSLLDFSVFFIGVFSFYFSHLKMTKCCVEGCKKNVKPQHRFPRDSKKCLKWIQAVGRPEFLTMDRDRLCRIFVICDAHFSDRWKKVPFNSKTNLIDCAVPELYLPEPLEITTEVDDTNHADSINKEFSQQCEEHNYCKPLKTNNIQPGRKLIDSSLKSKPSWKLGKTDTDVQLPSTSYWKPENLESKPSWKLAKTDTDVQLPSTSYWKPENLETNQISVIGINSKQSPLKDIPSVETVILNQNKEEDLNPNSNILTYSIETISNPSSVSLLDQLNSADADFRDSDVNNSDRTEVTIITEGSLCGQTLNVLTPDELEAFPSSSTSTETSSTLGKKVNLKRRNNVIFKRKDLKGNLALRVLKAGQLPRSGTITPNIGSLHLINKQYLYAFKNKRKKVLGKRKKSKVVSAPFSESFDESNNDDTTLPSTSIEQGSSSETSNYTLDTKRLLRMCNVSRKNQLSPTALKLYEATNVLKKKLSRFMIDREKNKQKVKEATEYRNYFENCHGNSAIANFLMSQLRHHRASPGARRFSFDDKIYALSLLKLNHQGYNLLQNTFALPSRNTAKSLLNNISVHCGINQRVMNALKQAVDGMSAKDRNCVLMFKEMPLEPTLSYNNKFDRIDGLKHDGETKENRYADHVTVFMAKGLSRQWKQPVAFFFSEPQMSSCDLAKNIKDIVVALRGVGLQVLATVCTDIAVNVNAINDLENASTIHLVENGLLYEGVGFTIGDDEEPIVPLFDVPHMLLGLRNNLLNNNLRFTMQGQSMFASWNDIIQFYEEDQTNEYPLCYKISGKHIYKDKIDKSSVKNAAQLFSLRVSTAIGNAANIPGNTLSRTSAGTAKFIGFVNNLFDSLNCSSLQHEEWAPLKGCVTPKSPHMTFWKEAIQILSSVRFATCNNKDTVAATVANWIKTMTSFEFVWKTLQKSQIKQLSCASLNLQEIENFFQSMRKKGERDSCPNPNSFISSYKNMLINNLMSSDSPGSNGGEKKEQEMMLSILRGLLAEEPKDAQEVEPLQEPLPHVELTNEAIDPYADDIENVIEKLIKAVKGCEKCKESLVYVADSESHQSLMKLLINTFNITNCLLPNICNHEHLMQKICNLCKDNLSMIETCKTHDLFNIAIDACVEKQVISWISKVNDLLNSQRNNNPLNVQDGNVDAKQQIVRKTAKKEQKNKK</sequence>
<feature type="compositionally biased region" description="Polar residues" evidence="6">
    <location>
        <begin position="430"/>
        <end position="447"/>
    </location>
</feature>
<keyword evidence="3" id="KW-0862">Zinc</keyword>
<feature type="domain" description="THAP-type" evidence="8">
    <location>
        <begin position="34"/>
        <end position="114"/>
    </location>
</feature>
<feature type="transmembrane region" description="Helical" evidence="7">
    <location>
        <begin position="12"/>
        <end position="29"/>
    </location>
</feature>
<evidence type="ECO:0000256" key="5">
    <source>
        <dbReference type="PROSITE-ProRule" id="PRU00309"/>
    </source>
</evidence>
<keyword evidence="2 5" id="KW-0863">Zinc-finger</keyword>
<dbReference type="SUPFAM" id="SSF57716">
    <property type="entry name" value="Glucocorticoid receptor-like (DNA-binding domain)"/>
    <property type="match status" value="1"/>
</dbReference>
<reference evidence="10" key="1">
    <citation type="submission" date="2025-08" db="UniProtKB">
        <authorList>
            <consortium name="RefSeq"/>
        </authorList>
    </citation>
    <scope>IDENTIFICATION</scope>
    <source>
        <tissue evidence="10">Whole Larva</tissue>
    </source>
</reference>
<dbReference type="InterPro" id="IPR048366">
    <property type="entry name" value="TNP-like_GBD"/>
</dbReference>
<evidence type="ECO:0000256" key="2">
    <source>
        <dbReference type="ARBA" id="ARBA00022771"/>
    </source>
</evidence>
<accession>A0ABM1M8H9</accession>
<dbReference type="Pfam" id="PF21788">
    <property type="entry name" value="TNP-like_GBD"/>
    <property type="match status" value="1"/>
</dbReference>